<organism evidence="1 2">
    <name type="scientific">Acholeplasma laidlawii</name>
    <dbReference type="NCBI Taxonomy" id="2148"/>
    <lineage>
        <taxon>Bacteria</taxon>
        <taxon>Bacillati</taxon>
        <taxon>Mycoplasmatota</taxon>
        <taxon>Mollicutes</taxon>
        <taxon>Acholeplasmatales</taxon>
        <taxon>Acholeplasmataceae</taxon>
        <taxon>Acholeplasma</taxon>
    </lineage>
</organism>
<dbReference type="GeneID" id="41338766"/>
<evidence type="ECO:0000313" key="2">
    <source>
        <dbReference type="Proteomes" id="UP000315938"/>
    </source>
</evidence>
<dbReference type="Gene3D" id="3.40.1350.10">
    <property type="match status" value="1"/>
</dbReference>
<dbReference type="InterPro" id="IPR011856">
    <property type="entry name" value="tRNA_endonuc-like_dom_sf"/>
</dbReference>
<name>A0A553IID5_ACHLA</name>
<sequence>MYNLKSKKATKIEKVTFSDLGLLESDIEEVLRTNIDMVCDDEESLLIIGRQVKNEKNGRSDLTAIDNNGSVVLIEIKRDRKDIEGRKEAFEFQAIRYAASYATIKSVEELVKIVYAPYIEKYKEEFTLNELTSYELGLRKIKEFLKVNNAIDKFNENQRIILVASEFDEQTLSAVAWLNKNKVDMSCFKLIPYKLGSEIYLDTEKLLPVANYDDFYVNLLDKSEPAQRVSKGITRRALPKIDTMLTWGVVKAGDIIRAKDREDEAILLKNGNVKVDGKELSMQVWLKNLYGWSSIQTYVFAIHKESNKTLSEIREEYMIEQELKEIQE</sequence>
<dbReference type="Proteomes" id="UP000315938">
    <property type="component" value="Unassembled WGS sequence"/>
</dbReference>
<dbReference type="EMBL" id="VKID01000001">
    <property type="protein sequence ID" value="TRX99958.1"/>
    <property type="molecule type" value="Genomic_DNA"/>
</dbReference>
<proteinExistence type="predicted"/>
<protein>
    <submittedName>
        <fullName evidence="1">Uncharacterized protein</fullName>
    </submittedName>
</protein>
<gene>
    <name evidence="1" type="ORF">FNV44_02650</name>
</gene>
<dbReference type="OMA" id="MTFDKAC"/>
<dbReference type="AlphaFoldDB" id="A0A553IID5"/>
<dbReference type="RefSeq" id="WP_012242540.1">
    <property type="nucleotide sequence ID" value="NZ_JACAOE010000001.1"/>
</dbReference>
<comment type="caution">
    <text evidence="1">The sequence shown here is derived from an EMBL/GenBank/DDBJ whole genome shotgun (WGS) entry which is preliminary data.</text>
</comment>
<evidence type="ECO:0000313" key="1">
    <source>
        <dbReference type="EMBL" id="TRX99958.1"/>
    </source>
</evidence>
<accession>A0A553IID5</accession>
<dbReference type="GO" id="GO:0003676">
    <property type="term" value="F:nucleic acid binding"/>
    <property type="evidence" value="ECO:0007669"/>
    <property type="project" value="InterPro"/>
</dbReference>
<reference evidence="1 2" key="1">
    <citation type="submission" date="2019-07" db="EMBL/GenBank/DDBJ databases">
        <title>Genome sequence of Acholeplasma laidlawii strain with increased resistance to erythromycin.</title>
        <authorList>
            <person name="Medvedeva E.S."/>
            <person name="Baranova N.B."/>
            <person name="Siniagina M.N."/>
            <person name="Mouzykantov A."/>
            <person name="Chernova O.A."/>
            <person name="Chernov V.M."/>
        </authorList>
    </citation>
    <scope>NUCLEOTIDE SEQUENCE [LARGE SCALE GENOMIC DNA]</scope>
    <source>
        <strain evidence="1 2">PG8REry</strain>
    </source>
</reference>